<protein>
    <submittedName>
        <fullName evidence="5">Acetyltransferase (Isoleucine patch superfamily)</fullName>
    </submittedName>
</protein>
<dbReference type="InterPro" id="IPR001451">
    <property type="entry name" value="Hexapep"/>
</dbReference>
<dbReference type="GO" id="GO:0005829">
    <property type="term" value="C:cytosol"/>
    <property type="evidence" value="ECO:0007669"/>
    <property type="project" value="TreeGrafter"/>
</dbReference>
<dbReference type="AlphaFoldDB" id="A0A1G9WH94"/>
<dbReference type="InterPro" id="IPR011004">
    <property type="entry name" value="Trimer_LpxA-like_sf"/>
</dbReference>
<dbReference type="CDD" id="cd04647">
    <property type="entry name" value="LbH_MAT_like"/>
    <property type="match status" value="1"/>
</dbReference>
<dbReference type="RefSeq" id="WP_172664887.1">
    <property type="nucleotide sequence ID" value="NZ_FNGY01000005.1"/>
</dbReference>
<dbReference type="Pfam" id="PF00132">
    <property type="entry name" value="Hexapep"/>
    <property type="match status" value="1"/>
</dbReference>
<keyword evidence="6" id="KW-1185">Reference proteome</keyword>
<dbReference type="InterPro" id="IPR051159">
    <property type="entry name" value="Hexapeptide_acetyltransf"/>
</dbReference>
<reference evidence="6" key="1">
    <citation type="submission" date="2016-10" db="EMBL/GenBank/DDBJ databases">
        <authorList>
            <person name="Varghese N."/>
            <person name="Submissions S."/>
        </authorList>
    </citation>
    <scope>NUCLEOTIDE SEQUENCE [LARGE SCALE GENOMIC DNA]</scope>
    <source>
        <strain evidence="6">DSM 19110</strain>
    </source>
</reference>
<dbReference type="SUPFAM" id="SSF51161">
    <property type="entry name" value="Trimeric LpxA-like enzymes"/>
    <property type="match status" value="1"/>
</dbReference>
<sequence>MLIIDIIKKIRYNLSADRIGPDIPFTHWKLYYQNQMLKLCKRKFKSFSDTAVFRPGAYAIGCSKIVIGERVVIRPQSMLFGDSVSSETTIIIEDDVMIGSGVHIYIHNHRFDRLDIPLIDQGYYADKPVVLKSGCWVGANAVILPGVTVGRNSVIGAGSVVTKSIPDGVVAGGNPAKILKTITDIK</sequence>
<accession>A0A1G9WH94</accession>
<comment type="similarity">
    <text evidence="1">Belongs to the transferase hexapeptide repeat family.</text>
</comment>
<organism evidence="5 6">
    <name type="scientific">Pedobacter steynii</name>
    <dbReference type="NCBI Taxonomy" id="430522"/>
    <lineage>
        <taxon>Bacteria</taxon>
        <taxon>Pseudomonadati</taxon>
        <taxon>Bacteroidota</taxon>
        <taxon>Sphingobacteriia</taxon>
        <taxon>Sphingobacteriales</taxon>
        <taxon>Sphingobacteriaceae</taxon>
        <taxon>Pedobacter</taxon>
    </lineage>
</organism>
<name>A0A1G9WH94_9SPHI</name>
<dbReference type="PANTHER" id="PTHR23416:SF23">
    <property type="entry name" value="ACETYLTRANSFERASE C18B11.09C-RELATED"/>
    <property type="match status" value="1"/>
</dbReference>
<evidence type="ECO:0000256" key="2">
    <source>
        <dbReference type="ARBA" id="ARBA00022679"/>
    </source>
</evidence>
<evidence type="ECO:0000256" key="4">
    <source>
        <dbReference type="ARBA" id="ARBA00023315"/>
    </source>
</evidence>
<proteinExistence type="inferred from homology"/>
<dbReference type="Proteomes" id="UP000183200">
    <property type="component" value="Unassembled WGS sequence"/>
</dbReference>
<dbReference type="EMBL" id="FNGY01000005">
    <property type="protein sequence ID" value="SDM83697.1"/>
    <property type="molecule type" value="Genomic_DNA"/>
</dbReference>
<evidence type="ECO:0000313" key="5">
    <source>
        <dbReference type="EMBL" id="SDM83697.1"/>
    </source>
</evidence>
<dbReference type="InterPro" id="IPR018357">
    <property type="entry name" value="Hexapep_transf_CS"/>
</dbReference>
<evidence type="ECO:0000256" key="1">
    <source>
        <dbReference type="ARBA" id="ARBA00007274"/>
    </source>
</evidence>
<dbReference type="PANTHER" id="PTHR23416">
    <property type="entry name" value="SIALIC ACID SYNTHASE-RELATED"/>
    <property type="match status" value="1"/>
</dbReference>
<dbReference type="PROSITE" id="PS00101">
    <property type="entry name" value="HEXAPEP_TRANSFERASES"/>
    <property type="match status" value="1"/>
</dbReference>
<evidence type="ECO:0000313" key="6">
    <source>
        <dbReference type="Proteomes" id="UP000183200"/>
    </source>
</evidence>
<dbReference type="Gene3D" id="2.160.10.10">
    <property type="entry name" value="Hexapeptide repeat proteins"/>
    <property type="match status" value="1"/>
</dbReference>
<keyword evidence="3" id="KW-0677">Repeat</keyword>
<keyword evidence="4" id="KW-0012">Acyltransferase</keyword>
<evidence type="ECO:0000256" key="3">
    <source>
        <dbReference type="ARBA" id="ARBA00022737"/>
    </source>
</evidence>
<dbReference type="GO" id="GO:0008374">
    <property type="term" value="F:O-acyltransferase activity"/>
    <property type="evidence" value="ECO:0007669"/>
    <property type="project" value="TreeGrafter"/>
</dbReference>
<gene>
    <name evidence="5" type="ORF">SAMN05421820_105169</name>
</gene>
<keyword evidence="2 5" id="KW-0808">Transferase</keyword>